<evidence type="ECO:0000313" key="8">
    <source>
        <dbReference type="Proteomes" id="UP000698800"/>
    </source>
</evidence>
<dbReference type="Proteomes" id="UP000698800">
    <property type="component" value="Unassembled WGS sequence"/>
</dbReference>
<evidence type="ECO:0000256" key="5">
    <source>
        <dbReference type="SAM" id="MobiDB-lite"/>
    </source>
</evidence>
<evidence type="ECO:0000313" key="7">
    <source>
        <dbReference type="EMBL" id="KAH0544500.1"/>
    </source>
</evidence>
<proteinExistence type="predicted"/>
<organism evidence="7 8">
    <name type="scientific">Glutinoglossum americanum</name>
    <dbReference type="NCBI Taxonomy" id="1670608"/>
    <lineage>
        <taxon>Eukaryota</taxon>
        <taxon>Fungi</taxon>
        <taxon>Dikarya</taxon>
        <taxon>Ascomycota</taxon>
        <taxon>Pezizomycotina</taxon>
        <taxon>Geoglossomycetes</taxon>
        <taxon>Geoglossales</taxon>
        <taxon>Geoglossaceae</taxon>
        <taxon>Glutinoglossum</taxon>
    </lineage>
</organism>
<feature type="transmembrane region" description="Helical" evidence="6">
    <location>
        <begin position="142"/>
        <end position="165"/>
    </location>
</feature>
<dbReference type="PANTHER" id="PTHR47549:SF1">
    <property type="entry name" value="GOLGI APPARATUS MEMBRANE PROTEIN TVP38"/>
    <property type="match status" value="1"/>
</dbReference>
<dbReference type="InterPro" id="IPR051076">
    <property type="entry name" value="Golgi_membrane_TVP38/TMEM64"/>
</dbReference>
<dbReference type="AlphaFoldDB" id="A0A9P8L5D1"/>
<sequence>MPHEDYTSTARALALPVSPTETSSDTRPWSRARPTSSHRRSQSFSRNGEGFKEDFMKNADKLQRKIYATLKRMNWWQRIASAVLLVVLAVLGILFLVFNERIFGALVPTAVRWRNLEAGWLIAWAITFICAFPPVIGYSTSVTVAGFVYGFPNGWFIAASSTVLGSLCDKRFTALALTLKHDGLKLLVMIRFCPLPYSLSNGAMSTFPTIHPLMFALATALSTPKLIIHVFIGAKLFELAEKGAKMDARTKAINYISIVVGGVLGVATGWFIYQRTVARARQLEAEERAKLRGSPREDIRVFSDDPEEGAAIATLLRDDDLSLLEDGLEADAYRDDFTDDDDDDVFRQGDGSDDEDIGLTVQEPPGAPK</sequence>
<dbReference type="GO" id="GO:0016192">
    <property type="term" value="P:vesicle-mediated transport"/>
    <property type="evidence" value="ECO:0007669"/>
    <property type="project" value="TreeGrafter"/>
</dbReference>
<dbReference type="OrthoDB" id="166803at2759"/>
<gene>
    <name evidence="7" type="ORF">FGG08_001398</name>
</gene>
<name>A0A9P8L5D1_9PEZI</name>
<feature type="transmembrane region" description="Helical" evidence="6">
    <location>
        <begin position="79"/>
        <end position="98"/>
    </location>
</feature>
<protein>
    <recommendedName>
        <fullName evidence="9">Golgi apparatus membrane protein tvp38</fullName>
    </recommendedName>
</protein>
<comment type="subcellular location">
    <subcellularLocation>
        <location evidence="1">Endomembrane system</location>
        <topology evidence="1">Multi-pass membrane protein</topology>
    </subcellularLocation>
</comment>
<dbReference type="GO" id="GO:0000022">
    <property type="term" value="P:mitotic spindle elongation"/>
    <property type="evidence" value="ECO:0007669"/>
    <property type="project" value="TreeGrafter"/>
</dbReference>
<dbReference type="EMBL" id="JAGHQL010000018">
    <property type="protein sequence ID" value="KAH0544500.1"/>
    <property type="molecule type" value="Genomic_DNA"/>
</dbReference>
<keyword evidence="2 6" id="KW-0812">Transmembrane</keyword>
<reference evidence="7" key="1">
    <citation type="submission" date="2021-03" db="EMBL/GenBank/DDBJ databases">
        <title>Comparative genomics and phylogenomic investigation of the class Geoglossomycetes provide insights into ecological specialization and systematics.</title>
        <authorList>
            <person name="Melie T."/>
            <person name="Pirro S."/>
            <person name="Miller A.N."/>
            <person name="Quandt A."/>
        </authorList>
    </citation>
    <scope>NUCLEOTIDE SEQUENCE</scope>
    <source>
        <strain evidence="7">GBOQ0MN5Z8</strain>
    </source>
</reference>
<evidence type="ECO:0000256" key="6">
    <source>
        <dbReference type="SAM" id="Phobius"/>
    </source>
</evidence>
<evidence type="ECO:0000256" key="2">
    <source>
        <dbReference type="ARBA" id="ARBA00022692"/>
    </source>
</evidence>
<keyword evidence="4 6" id="KW-0472">Membrane</keyword>
<evidence type="ECO:0000256" key="1">
    <source>
        <dbReference type="ARBA" id="ARBA00004127"/>
    </source>
</evidence>
<feature type="region of interest" description="Disordered" evidence="5">
    <location>
        <begin position="15"/>
        <end position="50"/>
    </location>
</feature>
<feature type="transmembrane region" description="Helical" evidence="6">
    <location>
        <begin position="252"/>
        <end position="273"/>
    </location>
</feature>
<feature type="transmembrane region" description="Helical" evidence="6">
    <location>
        <begin position="118"/>
        <end position="136"/>
    </location>
</feature>
<evidence type="ECO:0000256" key="3">
    <source>
        <dbReference type="ARBA" id="ARBA00022989"/>
    </source>
</evidence>
<feature type="transmembrane region" description="Helical" evidence="6">
    <location>
        <begin position="213"/>
        <end position="232"/>
    </location>
</feature>
<dbReference type="GO" id="GO:0000139">
    <property type="term" value="C:Golgi membrane"/>
    <property type="evidence" value="ECO:0007669"/>
    <property type="project" value="TreeGrafter"/>
</dbReference>
<dbReference type="PANTHER" id="PTHR47549">
    <property type="entry name" value="GOLGI APPARATUS MEMBRANE PROTEIN TVP38-RELATED"/>
    <property type="match status" value="1"/>
</dbReference>
<evidence type="ECO:0008006" key="9">
    <source>
        <dbReference type="Google" id="ProtNLM"/>
    </source>
</evidence>
<evidence type="ECO:0000256" key="4">
    <source>
        <dbReference type="ARBA" id="ARBA00023136"/>
    </source>
</evidence>
<keyword evidence="3 6" id="KW-1133">Transmembrane helix</keyword>
<accession>A0A9P8L5D1</accession>
<comment type="caution">
    <text evidence="7">The sequence shown here is derived from an EMBL/GenBank/DDBJ whole genome shotgun (WGS) entry which is preliminary data.</text>
</comment>
<feature type="region of interest" description="Disordered" evidence="5">
    <location>
        <begin position="334"/>
        <end position="369"/>
    </location>
</feature>
<keyword evidence="8" id="KW-1185">Reference proteome</keyword>